<evidence type="ECO:0000256" key="6">
    <source>
        <dbReference type="PROSITE-ProRule" id="PRU10141"/>
    </source>
</evidence>
<dbReference type="Pfam" id="PF00069">
    <property type="entry name" value="Pkinase"/>
    <property type="match status" value="1"/>
</dbReference>
<feature type="binding site" evidence="6">
    <location>
        <position position="35"/>
    </location>
    <ligand>
        <name>ATP</name>
        <dbReference type="ChEBI" id="CHEBI:30616"/>
    </ligand>
</feature>
<keyword evidence="1" id="KW-0808">Transferase</keyword>
<keyword evidence="11" id="KW-1185">Reference proteome</keyword>
<feature type="compositionally biased region" description="Polar residues" evidence="8">
    <location>
        <begin position="307"/>
        <end position="320"/>
    </location>
</feature>
<dbReference type="InterPro" id="IPR017441">
    <property type="entry name" value="Protein_kinase_ATP_BS"/>
</dbReference>
<evidence type="ECO:0000256" key="4">
    <source>
        <dbReference type="ARBA" id="ARBA00022840"/>
    </source>
</evidence>
<dbReference type="OrthoDB" id="4062651at2759"/>
<dbReference type="GO" id="GO:0005634">
    <property type="term" value="C:nucleus"/>
    <property type="evidence" value="ECO:0007669"/>
    <property type="project" value="TreeGrafter"/>
</dbReference>
<dbReference type="PANTHER" id="PTHR11042">
    <property type="entry name" value="EUKARYOTIC TRANSLATION INITIATION FACTOR 2-ALPHA KINASE EIF2-ALPHA KINASE -RELATED"/>
    <property type="match status" value="1"/>
</dbReference>
<dbReference type="Gene3D" id="1.10.510.10">
    <property type="entry name" value="Transferase(Phosphotransferase) domain 1"/>
    <property type="match status" value="1"/>
</dbReference>
<reference evidence="10" key="1">
    <citation type="submission" date="2022-01" db="EMBL/GenBank/DDBJ databases">
        <authorList>
            <person name="Braso-Vives M."/>
        </authorList>
    </citation>
    <scope>NUCLEOTIDE SEQUENCE</scope>
</reference>
<protein>
    <submittedName>
        <fullName evidence="10">STK35 protein</fullName>
    </submittedName>
</protein>
<dbReference type="InterPro" id="IPR050339">
    <property type="entry name" value="CC_SR_Kinase"/>
</dbReference>
<dbReference type="GO" id="GO:0005737">
    <property type="term" value="C:cytoplasm"/>
    <property type="evidence" value="ECO:0007669"/>
    <property type="project" value="TreeGrafter"/>
</dbReference>
<dbReference type="PROSITE" id="PS00108">
    <property type="entry name" value="PROTEIN_KINASE_ST"/>
    <property type="match status" value="1"/>
</dbReference>
<evidence type="ECO:0000256" key="8">
    <source>
        <dbReference type="SAM" id="MobiDB-lite"/>
    </source>
</evidence>
<evidence type="ECO:0000256" key="3">
    <source>
        <dbReference type="ARBA" id="ARBA00022777"/>
    </source>
</evidence>
<accession>A0A8J9ZFC4</accession>
<evidence type="ECO:0000256" key="1">
    <source>
        <dbReference type="ARBA" id="ARBA00022679"/>
    </source>
</evidence>
<dbReference type="EMBL" id="OV696687">
    <property type="protein sequence ID" value="CAH1253424.1"/>
    <property type="molecule type" value="Genomic_DNA"/>
</dbReference>
<dbReference type="PANTHER" id="PTHR11042:SF190">
    <property type="entry name" value="MITOSIS INHIBITOR PROTEIN KINASE MIK1"/>
    <property type="match status" value="1"/>
</dbReference>
<comment type="similarity">
    <text evidence="5">Belongs to the protein kinase superfamily. Ser/Thr protein kinase family. GCN2 subfamily.</text>
</comment>
<dbReference type="AlphaFoldDB" id="A0A8J9ZFC4"/>
<dbReference type="InterPro" id="IPR011009">
    <property type="entry name" value="Kinase-like_dom_sf"/>
</dbReference>
<dbReference type="Proteomes" id="UP000838412">
    <property type="component" value="Chromosome 2"/>
</dbReference>
<evidence type="ECO:0000256" key="7">
    <source>
        <dbReference type="RuleBase" id="RU000304"/>
    </source>
</evidence>
<dbReference type="GO" id="GO:0004674">
    <property type="term" value="F:protein serine/threonine kinase activity"/>
    <property type="evidence" value="ECO:0007669"/>
    <property type="project" value="UniProtKB-KW"/>
</dbReference>
<evidence type="ECO:0000259" key="9">
    <source>
        <dbReference type="PROSITE" id="PS50011"/>
    </source>
</evidence>
<keyword evidence="2 6" id="KW-0547">Nucleotide-binding</keyword>
<proteinExistence type="inferred from homology"/>
<organism evidence="10 11">
    <name type="scientific">Branchiostoma lanceolatum</name>
    <name type="common">Common lancelet</name>
    <name type="synonym">Amphioxus lanceolatum</name>
    <dbReference type="NCBI Taxonomy" id="7740"/>
    <lineage>
        <taxon>Eukaryota</taxon>
        <taxon>Metazoa</taxon>
        <taxon>Chordata</taxon>
        <taxon>Cephalochordata</taxon>
        <taxon>Leptocardii</taxon>
        <taxon>Amphioxiformes</taxon>
        <taxon>Branchiostomatidae</taxon>
        <taxon>Branchiostoma</taxon>
    </lineage>
</organism>
<dbReference type="SUPFAM" id="SSF56112">
    <property type="entry name" value="Protein kinase-like (PK-like)"/>
    <property type="match status" value="1"/>
</dbReference>
<dbReference type="SMART" id="SM00220">
    <property type="entry name" value="S_TKc"/>
    <property type="match status" value="1"/>
</dbReference>
<feature type="compositionally biased region" description="Basic residues" evidence="8">
    <location>
        <begin position="402"/>
        <end position="424"/>
    </location>
</feature>
<dbReference type="InterPro" id="IPR008271">
    <property type="entry name" value="Ser/Thr_kinase_AS"/>
</dbReference>
<feature type="compositionally biased region" description="Basic and acidic residues" evidence="8">
    <location>
        <begin position="290"/>
        <end position="300"/>
    </location>
</feature>
<dbReference type="GO" id="GO:0110031">
    <property type="term" value="P:negative regulation of G2/MI transition of meiotic cell cycle"/>
    <property type="evidence" value="ECO:0007669"/>
    <property type="project" value="TreeGrafter"/>
</dbReference>
<keyword evidence="3" id="KW-0418">Kinase</keyword>
<keyword evidence="7" id="KW-0723">Serine/threonine-protein kinase</keyword>
<sequence>MAAGDYFVLGELGSGAFGTVFQGRHRWQGSTVALKKLNLQNSEHIDTAVRELKPLLALKSTPHFNVVMFWEYFVYRGSLWLVLEYCDLGTLNDFILATPHNTELNLRLMTNITAAVTFLHDREIVHRDLKPENILLSGTEENPVAKVGDFGLAKVCGGAFNNIFTDYYMSEACGTHYFLAPEVAEGHYTKKCDVFAMGVIFAAMISRSTRKDEEGSEMLVVVVTKDDTDITIGEALRWHPDREAEISRCLAGAMLEKTGNRALVDVCLRLLRCNYHARPTASELHEEMKQLQRGGDDGNQDRFGQGASLQGQPSHQANSPPTNPPSQRVGPFGIQIRIQRGRPGRNPVFRRATRGQTGQRPAIGRGGPVLRNRSPLIRGGTTQQGLLATNEQYRGAAVPRTAPRRGRLRGAPPRGRRRPRIRQRPTRIRQISRNFPGGLQGFFRDMRRRVGENRATRVISGILDSNT</sequence>
<dbReference type="GO" id="GO:0005524">
    <property type="term" value="F:ATP binding"/>
    <property type="evidence" value="ECO:0007669"/>
    <property type="project" value="UniProtKB-UniRule"/>
</dbReference>
<feature type="region of interest" description="Disordered" evidence="8">
    <location>
        <begin position="290"/>
        <end position="377"/>
    </location>
</feature>
<evidence type="ECO:0000313" key="10">
    <source>
        <dbReference type="EMBL" id="CAH1253424.1"/>
    </source>
</evidence>
<feature type="domain" description="Protein kinase" evidence="9">
    <location>
        <begin position="6"/>
        <end position="288"/>
    </location>
</feature>
<gene>
    <name evidence="10" type="primary">STK35</name>
    <name evidence="10" type="ORF">BLAG_LOCUS13212</name>
</gene>
<feature type="region of interest" description="Disordered" evidence="8">
    <location>
        <begin position="400"/>
        <end position="424"/>
    </location>
</feature>
<dbReference type="PROSITE" id="PS50011">
    <property type="entry name" value="PROTEIN_KINASE_DOM"/>
    <property type="match status" value="1"/>
</dbReference>
<name>A0A8J9ZFC4_BRALA</name>
<dbReference type="InterPro" id="IPR000719">
    <property type="entry name" value="Prot_kinase_dom"/>
</dbReference>
<dbReference type="PROSITE" id="PS00107">
    <property type="entry name" value="PROTEIN_KINASE_ATP"/>
    <property type="match status" value="1"/>
</dbReference>
<keyword evidence="4 6" id="KW-0067">ATP-binding</keyword>
<evidence type="ECO:0000313" key="11">
    <source>
        <dbReference type="Proteomes" id="UP000838412"/>
    </source>
</evidence>
<evidence type="ECO:0000256" key="5">
    <source>
        <dbReference type="ARBA" id="ARBA00037982"/>
    </source>
</evidence>
<evidence type="ECO:0000256" key="2">
    <source>
        <dbReference type="ARBA" id="ARBA00022741"/>
    </source>
</evidence>